<comment type="caution">
    <text evidence="1">The sequence shown here is derived from an EMBL/GenBank/DDBJ whole genome shotgun (WGS) entry which is preliminary data.</text>
</comment>
<evidence type="ECO:0000313" key="1">
    <source>
        <dbReference type="EMBL" id="OTM80865.1"/>
    </source>
</evidence>
<dbReference type="Proteomes" id="UP000194699">
    <property type="component" value="Unassembled WGS sequence"/>
</dbReference>
<gene>
    <name evidence="1" type="ORF">B9X95_17770</name>
</gene>
<proteinExistence type="predicted"/>
<dbReference type="InterPro" id="IPR056472">
    <property type="entry name" value="HCP"/>
</dbReference>
<accession>A0A1S2FMS8</accession>
<protein>
    <submittedName>
        <fullName evidence="1">Uncharacterized protein</fullName>
    </submittedName>
</protein>
<sequence>MALTTLEKVKEFLGLKSSQLEADALLSRMIDAASAFIENWLEREVLRHSVTEYRDGNGKSELVLKEPDIRLINKVLVNGRVIPESSNFHDYGYRWADWWLILQGDCFAHGRRNIQIEYEAGFDEVPSDIEQAVIDLVALRYKEKDRIGIQSKTLANETISFFIGELTPSARATLQQYKRVVPI</sequence>
<dbReference type="CDD" id="cd08054">
    <property type="entry name" value="gp6"/>
    <property type="match status" value="1"/>
</dbReference>
<dbReference type="EMBL" id="NGEL01000175">
    <property type="protein sequence ID" value="OTM80865.1"/>
    <property type="molecule type" value="Genomic_DNA"/>
</dbReference>
<reference evidence="1 2" key="1">
    <citation type="submission" date="2017-05" db="EMBL/GenBank/DDBJ databases">
        <authorList>
            <person name="Song R."/>
            <person name="Chenine A.L."/>
            <person name="Ruprecht R.M."/>
        </authorList>
    </citation>
    <scope>NUCLEOTIDE SEQUENCE [LARGE SCALE GENOMIC DNA]</scope>
    <source>
        <strain evidence="1 2">PR350</strain>
    </source>
</reference>
<dbReference type="Pfam" id="PF24163">
    <property type="entry name" value="HCP"/>
    <property type="match status" value="1"/>
</dbReference>
<organism evidence="1 2">
    <name type="scientific">Acinetobacter baumannii</name>
    <dbReference type="NCBI Taxonomy" id="470"/>
    <lineage>
        <taxon>Bacteria</taxon>
        <taxon>Pseudomonadati</taxon>
        <taxon>Pseudomonadota</taxon>
        <taxon>Gammaproteobacteria</taxon>
        <taxon>Moraxellales</taxon>
        <taxon>Moraxellaceae</taxon>
        <taxon>Acinetobacter</taxon>
        <taxon>Acinetobacter calcoaceticus/baumannii complex</taxon>
    </lineage>
</organism>
<dbReference type="RefSeq" id="WP_023187813.1">
    <property type="nucleotide sequence ID" value="NZ_JACSTQ010000086.1"/>
</dbReference>
<dbReference type="Gene3D" id="1.10.3230.30">
    <property type="entry name" value="Phage gp6-like head-tail connector protein"/>
    <property type="match status" value="1"/>
</dbReference>
<evidence type="ECO:0000313" key="2">
    <source>
        <dbReference type="Proteomes" id="UP000194699"/>
    </source>
</evidence>
<name>A0A1S2FMS8_ACIBA</name>
<dbReference type="AlphaFoldDB" id="A0A1S2FMS8"/>